<dbReference type="SUPFAM" id="SSF140860">
    <property type="entry name" value="Pseudo ankyrin repeat-like"/>
    <property type="match status" value="1"/>
</dbReference>
<dbReference type="SUPFAM" id="SSF48403">
    <property type="entry name" value="Ankyrin repeat"/>
    <property type="match status" value="1"/>
</dbReference>
<keyword evidence="5" id="KW-1185">Reference proteome</keyword>
<sequence>MSLQSISNEVFDHILSLLYSTSSRPEFLELRLVCWQFDSLASRIAFQRATKPELDIGRKTHWRASIEWMLATKAKIHVLDTQGPFAFLHDAVEYLLESRVVPQLAVNNIIAAACRAIVAVHEPSWVVNHLVTWQSDKSLPQSISHLETYVRRRGNASWQTKSQNPEAFYGTLHLLLACGSEGAAEIASVINGSPTLNATGLIPCHPVFGDAMRTAIVLEEVVGMQTLVRHVDLNVIDIDGKRSSALVYAAEMNRKKAVCLLLKFSNSAQINARGRFGLTTLGWAARRGWIDVVQLLLQKDDINVDIGNKRGETPLAAAAKKDYEDVAQLLIAKTSVVVGSTRSCPLRIAFESGATKVSRLFLDRLGDQIDINQELLNGDTPLIFAIKEGFTDLAQMLLEVPGVKPDQPDSENQLTPLAWAVKGGQIEIARHLVNLDIDITAGAHNKLPAMMALEQGDLDMVDLLIHKTLTTYDYRCTELMFAPNSLRNRLLALQRLGQSAQFRKDYGFQFDAVLWKAARMGEASIVREVLQYEDIDTNCNSVYDTTTLLNAAEGPASYDILKLLLTRTDVDVNARGPDGRTALMLVTSKADISSMEALMKYPGIDLNLDTPYSGSTMLKFARLPLSKKRLYRGFRAWDGMAGKSAPLLIAAANNSFDAFELLFEDPRTNLYITDGFRRTALWWAVQSSSKRMVAKILDHTPRSRDIINTQDRAGWAPLHIAANSGDLEIAKILMGHPDIDPNAVIASGWTALHISIVTHTRRLSQLLLNHPNIDTSLRLEDGRTVFDLHGGCQCDLLSKFSQASS</sequence>
<dbReference type="OrthoDB" id="9995210at2759"/>
<dbReference type="PANTHER" id="PTHR24198">
    <property type="entry name" value="ANKYRIN REPEAT AND PROTEIN KINASE DOMAIN-CONTAINING PROTEIN"/>
    <property type="match status" value="1"/>
</dbReference>
<dbReference type="AlphaFoldDB" id="A0A9N9ZLA3"/>
<dbReference type="SMART" id="SM00248">
    <property type="entry name" value="ANK"/>
    <property type="match status" value="13"/>
</dbReference>
<dbReference type="InterPro" id="IPR036770">
    <property type="entry name" value="Ankyrin_rpt-contain_sf"/>
</dbReference>
<evidence type="ECO:0000313" key="5">
    <source>
        <dbReference type="Proteomes" id="UP000775872"/>
    </source>
</evidence>
<feature type="repeat" description="ANK" evidence="3">
    <location>
        <begin position="713"/>
        <end position="734"/>
    </location>
</feature>
<dbReference type="Gene3D" id="1.25.40.20">
    <property type="entry name" value="Ankyrin repeat-containing domain"/>
    <property type="match status" value="4"/>
</dbReference>
<dbReference type="Proteomes" id="UP000775872">
    <property type="component" value="Unassembled WGS sequence"/>
</dbReference>
<dbReference type="PROSITE" id="PS50297">
    <property type="entry name" value="ANK_REP_REGION"/>
    <property type="match status" value="1"/>
</dbReference>
<organism evidence="4 5">
    <name type="scientific">Clonostachys solani</name>
    <dbReference type="NCBI Taxonomy" id="160281"/>
    <lineage>
        <taxon>Eukaryota</taxon>
        <taxon>Fungi</taxon>
        <taxon>Dikarya</taxon>
        <taxon>Ascomycota</taxon>
        <taxon>Pezizomycotina</taxon>
        <taxon>Sordariomycetes</taxon>
        <taxon>Hypocreomycetidae</taxon>
        <taxon>Hypocreales</taxon>
        <taxon>Bionectriaceae</taxon>
        <taxon>Clonostachys</taxon>
    </lineage>
</organism>
<dbReference type="EMBL" id="CABFOC020000074">
    <property type="protein sequence ID" value="CAH0057567.1"/>
    <property type="molecule type" value="Genomic_DNA"/>
</dbReference>
<dbReference type="PANTHER" id="PTHR24198:SF165">
    <property type="entry name" value="ANKYRIN REPEAT-CONTAINING PROTEIN-RELATED"/>
    <property type="match status" value="1"/>
</dbReference>
<reference evidence="4" key="1">
    <citation type="submission" date="2021-10" db="EMBL/GenBank/DDBJ databases">
        <authorList>
            <person name="Piombo E."/>
        </authorList>
    </citation>
    <scope>NUCLEOTIDE SEQUENCE</scope>
</reference>
<keyword evidence="1" id="KW-0677">Repeat</keyword>
<proteinExistence type="predicted"/>
<keyword evidence="2 3" id="KW-0040">ANK repeat</keyword>
<dbReference type="InterPro" id="IPR002110">
    <property type="entry name" value="Ankyrin_rpt"/>
</dbReference>
<dbReference type="Pfam" id="PF12796">
    <property type="entry name" value="Ank_2"/>
    <property type="match status" value="3"/>
</dbReference>
<comment type="caution">
    <text evidence="4">The sequence shown here is derived from an EMBL/GenBank/DDBJ whole genome shotgun (WGS) entry which is preliminary data.</text>
</comment>
<accession>A0A9N9ZLA3</accession>
<name>A0A9N9ZLA3_9HYPO</name>
<evidence type="ECO:0000256" key="2">
    <source>
        <dbReference type="ARBA" id="ARBA00023043"/>
    </source>
</evidence>
<gene>
    <name evidence="4" type="ORF">CSOL1703_00007351</name>
</gene>
<evidence type="ECO:0000313" key="4">
    <source>
        <dbReference type="EMBL" id="CAH0057567.1"/>
    </source>
</evidence>
<dbReference type="PROSITE" id="PS50088">
    <property type="entry name" value="ANK_REPEAT"/>
    <property type="match status" value="1"/>
</dbReference>
<evidence type="ECO:0000256" key="1">
    <source>
        <dbReference type="ARBA" id="ARBA00022737"/>
    </source>
</evidence>
<protein>
    <submittedName>
        <fullName evidence="4">Uncharacterized protein</fullName>
    </submittedName>
</protein>
<evidence type="ECO:0000256" key="3">
    <source>
        <dbReference type="PROSITE-ProRule" id="PRU00023"/>
    </source>
</evidence>